<evidence type="ECO:0000259" key="1">
    <source>
        <dbReference type="Pfam" id="PF01464"/>
    </source>
</evidence>
<protein>
    <submittedName>
        <fullName evidence="2">Transglycosylase SLT domain-containing protein</fullName>
    </submittedName>
</protein>
<dbReference type="Proteomes" id="UP001595909">
    <property type="component" value="Unassembled WGS sequence"/>
</dbReference>
<feature type="domain" description="Transglycosylase SLT" evidence="1">
    <location>
        <begin position="234"/>
        <end position="310"/>
    </location>
</feature>
<dbReference type="InterPro" id="IPR008258">
    <property type="entry name" value="Transglycosylase_SLT_dom_1"/>
</dbReference>
<dbReference type="SUPFAM" id="SSF53955">
    <property type="entry name" value="Lysozyme-like"/>
    <property type="match status" value="1"/>
</dbReference>
<proteinExistence type="predicted"/>
<evidence type="ECO:0000313" key="3">
    <source>
        <dbReference type="Proteomes" id="UP001595909"/>
    </source>
</evidence>
<sequence>MPGDLEAALAGEPAAAELAAIAGRVRTVDPGALRASAAQIVAVGDAVDGSMRAVGRGAAAVEGRWRGTGATAFGDWARAFAGAGARDRTAIVEAGPVLDQVGVVLEDLRREIDQQVARAVALAGSARAQAATVPDAPPDLADRLAVDAVRGPTEAARTAVRRAEAELTASAARIRDLADGLTSFAALDGLEAPPSGAASTVVRSAARQAPAGRVGDWIRQALAILTAAGIPPEKMDPSAIATIIERESGGDPGAVNTWDANAARGTPSQGLMQTIGPTFEAYKLPGHDEITDPVDNIIAGVRYAVDRYGSVSAVPGVEALARGDAYVGY</sequence>
<name>A0ABV9RIJ3_9PSEU</name>
<dbReference type="InterPro" id="IPR036689">
    <property type="entry name" value="ESAT-6-like_sf"/>
</dbReference>
<organism evidence="2 3">
    <name type="scientific">Actinomycetospora chibensis</name>
    <dbReference type="NCBI Taxonomy" id="663606"/>
    <lineage>
        <taxon>Bacteria</taxon>
        <taxon>Bacillati</taxon>
        <taxon>Actinomycetota</taxon>
        <taxon>Actinomycetes</taxon>
        <taxon>Pseudonocardiales</taxon>
        <taxon>Pseudonocardiaceae</taxon>
        <taxon>Actinomycetospora</taxon>
    </lineage>
</organism>
<accession>A0ABV9RIJ3</accession>
<gene>
    <name evidence="2" type="ORF">ACFPEL_06075</name>
</gene>
<reference evidence="3" key="1">
    <citation type="journal article" date="2019" name="Int. J. Syst. Evol. Microbiol.">
        <title>The Global Catalogue of Microorganisms (GCM) 10K type strain sequencing project: providing services to taxonomists for standard genome sequencing and annotation.</title>
        <authorList>
            <consortium name="The Broad Institute Genomics Platform"/>
            <consortium name="The Broad Institute Genome Sequencing Center for Infectious Disease"/>
            <person name="Wu L."/>
            <person name="Ma J."/>
        </authorList>
    </citation>
    <scope>NUCLEOTIDE SEQUENCE [LARGE SCALE GENOMIC DNA]</scope>
    <source>
        <strain evidence="3">CCUG 50347</strain>
    </source>
</reference>
<evidence type="ECO:0000313" key="2">
    <source>
        <dbReference type="EMBL" id="MFC4831972.1"/>
    </source>
</evidence>
<dbReference type="Gene3D" id="1.10.530.10">
    <property type="match status" value="1"/>
</dbReference>
<dbReference type="RefSeq" id="WP_274188781.1">
    <property type="nucleotide sequence ID" value="NZ_BAABHN010000012.1"/>
</dbReference>
<dbReference type="Pfam" id="PF01464">
    <property type="entry name" value="SLT"/>
    <property type="match status" value="1"/>
</dbReference>
<dbReference type="CDD" id="cd13402">
    <property type="entry name" value="LT_TF-like"/>
    <property type="match status" value="1"/>
</dbReference>
<keyword evidence="3" id="KW-1185">Reference proteome</keyword>
<dbReference type="EMBL" id="JBHSIM010000012">
    <property type="protein sequence ID" value="MFC4831972.1"/>
    <property type="molecule type" value="Genomic_DNA"/>
</dbReference>
<dbReference type="InterPro" id="IPR023346">
    <property type="entry name" value="Lysozyme-like_dom_sf"/>
</dbReference>
<dbReference type="SUPFAM" id="SSF140453">
    <property type="entry name" value="EsxAB dimer-like"/>
    <property type="match status" value="1"/>
</dbReference>
<comment type="caution">
    <text evidence="2">The sequence shown here is derived from an EMBL/GenBank/DDBJ whole genome shotgun (WGS) entry which is preliminary data.</text>
</comment>